<gene>
    <name evidence="3" type="ORF">PAEH1_11195</name>
</gene>
<dbReference type="Gene3D" id="1.10.530.10">
    <property type="match status" value="1"/>
</dbReference>
<dbReference type="Proteomes" id="UP000189369">
    <property type="component" value="Chromosome"/>
</dbReference>
<accession>A0A1U9K1R2</accession>
<evidence type="ECO:0000256" key="1">
    <source>
        <dbReference type="SAM" id="Phobius"/>
    </source>
</evidence>
<dbReference type="SUPFAM" id="SSF53955">
    <property type="entry name" value="Lysozyme-like"/>
    <property type="match status" value="1"/>
</dbReference>
<keyword evidence="1" id="KW-0812">Transmembrane</keyword>
<dbReference type="STRING" id="643674.PAEH1_11195"/>
<proteinExistence type="predicted"/>
<feature type="domain" description="Transglycosylase SLT" evidence="2">
    <location>
        <begin position="157"/>
        <end position="247"/>
    </location>
</feature>
<dbReference type="Pfam" id="PF01464">
    <property type="entry name" value="SLT"/>
    <property type="match status" value="1"/>
</dbReference>
<keyword evidence="1" id="KW-1133">Transmembrane helix</keyword>
<organism evidence="3 4">
    <name type="scientific">Paenalcaligenes hominis</name>
    <dbReference type="NCBI Taxonomy" id="643674"/>
    <lineage>
        <taxon>Bacteria</taxon>
        <taxon>Pseudomonadati</taxon>
        <taxon>Pseudomonadota</taxon>
        <taxon>Betaproteobacteria</taxon>
        <taxon>Burkholderiales</taxon>
        <taxon>Alcaligenaceae</taxon>
        <taxon>Paenalcaligenes</taxon>
    </lineage>
</organism>
<dbReference type="InterPro" id="IPR008258">
    <property type="entry name" value="Transglycosylase_SLT_dom_1"/>
</dbReference>
<dbReference type="EMBL" id="CP019697">
    <property type="protein sequence ID" value="AQS51967.1"/>
    <property type="molecule type" value="Genomic_DNA"/>
</dbReference>
<dbReference type="AlphaFoldDB" id="A0A1U9K1R2"/>
<keyword evidence="1" id="KW-0472">Membrane</keyword>
<feature type="transmembrane region" description="Helical" evidence="1">
    <location>
        <begin position="23"/>
        <end position="45"/>
    </location>
</feature>
<protein>
    <submittedName>
        <fullName evidence="3">Lytic transglycosylase</fullName>
    </submittedName>
</protein>
<evidence type="ECO:0000313" key="3">
    <source>
        <dbReference type="EMBL" id="AQS51967.1"/>
    </source>
</evidence>
<dbReference type="OrthoDB" id="9815002at2"/>
<reference evidence="3 4" key="1">
    <citation type="submission" date="2017-01" db="EMBL/GenBank/DDBJ databases">
        <title>Complete Genome Sequence of Paenalcaligenes hominis, Isolated from a paraplegic Patient with neurogenic bladder.</title>
        <authorList>
            <person name="Mukhopadhyay R."/>
            <person name="Joaquin J."/>
            <person name="Hogue R."/>
            <person name="Kilaru A."/>
            <person name="Jospin G."/>
            <person name="Mars K."/>
            <person name="Eisen J.A."/>
            <person name="Chaturvedi V."/>
        </authorList>
    </citation>
    <scope>NUCLEOTIDE SEQUENCE [LARGE SCALE GENOMIC DNA]</scope>
    <source>
        <strain evidence="3 4">15S00501</strain>
    </source>
</reference>
<evidence type="ECO:0000313" key="4">
    <source>
        <dbReference type="Proteomes" id="UP000189369"/>
    </source>
</evidence>
<sequence length="277" mass="29920">MSSVGHPWINRSLQFVHSRLGEFVHLCAIYLGIAVLVTIAAGAAVPTIRDQAKHIYEVVVEALRPEVMSRGEYVTLGWLLHNNETEGVVINKDGDTQVTRPSPSAYTSFAQVLQQSAGGISINGVSRTQLHALRSYISRKYKLSNVITGALIQLAYENGRDKDVDPLLILAVIAIESTYNPFVESHAGAQGLMQVMTRVHQDKLEGYTEGNLAVFSPVANIRAGTQILYDCKRRRGSVTGALACYVGATGPSDGGYGAKVLAERRRIALASGIAVKD</sequence>
<evidence type="ECO:0000259" key="2">
    <source>
        <dbReference type="Pfam" id="PF01464"/>
    </source>
</evidence>
<dbReference type="KEGG" id="phn:PAEH1_11195"/>
<dbReference type="InterPro" id="IPR023346">
    <property type="entry name" value="Lysozyme-like_dom_sf"/>
</dbReference>
<name>A0A1U9K1R2_9BURK</name>